<comment type="caution">
    <text evidence="2">The sequence shown here is derived from an EMBL/GenBank/DDBJ whole genome shotgun (WGS) entry which is preliminary data.</text>
</comment>
<protein>
    <recommendedName>
        <fullName evidence="4">Lipoprotein YehR</fullName>
    </recommendedName>
</protein>
<evidence type="ECO:0000313" key="3">
    <source>
        <dbReference type="Proteomes" id="UP001519349"/>
    </source>
</evidence>
<dbReference type="Gene3D" id="3.30.1830.10">
    <property type="entry name" value="YehR-like"/>
    <property type="match status" value="1"/>
</dbReference>
<accession>A0ABS5AUT7</accession>
<feature type="chain" id="PRO_5046154289" description="Lipoprotein YehR" evidence="1">
    <location>
        <begin position="24"/>
        <end position="164"/>
    </location>
</feature>
<reference evidence="2 3" key="1">
    <citation type="submission" date="2018-05" db="EMBL/GenBank/DDBJ databases">
        <title>Draft genome sequence of Streptococcus panodentis CCUG 70867T.</title>
        <authorList>
            <person name="Salva-Serra F."/>
            <person name="Mendez V."/>
            <person name="Jaen-Luchoro D."/>
            <person name="Gonzales-Siles L."/>
            <person name="Karlsson R."/>
            <person name="Engstrom-Jakobsson H."/>
            <person name="Busquets A."/>
            <person name="Gomila M."/>
            <person name="Pineiro-Iglesias B."/>
            <person name="Bennasar-Figueras A."/>
            <person name="Seeger M."/>
            <person name="Moore E."/>
        </authorList>
    </citation>
    <scope>NUCLEOTIDE SEQUENCE [LARGE SCALE GENOMIC DNA]</scope>
    <source>
        <strain evidence="2 3">CCUG 70867</strain>
    </source>
</reference>
<keyword evidence="3" id="KW-1185">Reference proteome</keyword>
<dbReference type="SUPFAM" id="SSF160704">
    <property type="entry name" value="YehR-like"/>
    <property type="match status" value="1"/>
</dbReference>
<dbReference type="PROSITE" id="PS51257">
    <property type="entry name" value="PROKAR_LIPOPROTEIN"/>
    <property type="match status" value="1"/>
</dbReference>
<dbReference type="Proteomes" id="UP001519349">
    <property type="component" value="Unassembled WGS sequence"/>
</dbReference>
<name>A0ABS5AUT7_9STRE</name>
<sequence length="164" mass="18660">MKKNAIKTLFLSFVAVFSLFLLAACGSSTKKGYFQYIDKTSMRDSRITVTYQGDKVTTNETTNIVYYESSGMTKEDVKEQTDSYANLLKGIKGVSYKVEYKNDYAQEKLSIDFSKANIKELQSKNLIETSGNQEADYISYKETQKLLKNTGYSEVKDGKFENLE</sequence>
<organism evidence="2 3">
    <name type="scientific">Streptococcus panodentis</name>
    <dbReference type="NCBI Taxonomy" id="1581472"/>
    <lineage>
        <taxon>Bacteria</taxon>
        <taxon>Bacillati</taxon>
        <taxon>Bacillota</taxon>
        <taxon>Bacilli</taxon>
        <taxon>Lactobacillales</taxon>
        <taxon>Streptococcaceae</taxon>
        <taxon>Streptococcus</taxon>
    </lineage>
</organism>
<feature type="signal peptide" evidence="1">
    <location>
        <begin position="1"/>
        <end position="23"/>
    </location>
</feature>
<dbReference type="RefSeq" id="WP_128835264.1">
    <property type="nucleotide sequence ID" value="NZ_QFAY01000004.1"/>
</dbReference>
<proteinExistence type="predicted"/>
<dbReference type="Pfam" id="PF06998">
    <property type="entry name" value="DUF1307"/>
    <property type="match status" value="1"/>
</dbReference>
<evidence type="ECO:0008006" key="4">
    <source>
        <dbReference type="Google" id="ProtNLM"/>
    </source>
</evidence>
<evidence type="ECO:0000256" key="1">
    <source>
        <dbReference type="SAM" id="SignalP"/>
    </source>
</evidence>
<evidence type="ECO:0000313" key="2">
    <source>
        <dbReference type="EMBL" id="MBP2620226.1"/>
    </source>
</evidence>
<keyword evidence="1" id="KW-0732">Signal</keyword>
<dbReference type="InterPro" id="IPR036699">
    <property type="entry name" value="YehR-like_sf"/>
</dbReference>
<gene>
    <name evidence="2" type="ORF">DHL47_02540</name>
</gene>
<dbReference type="EMBL" id="QFAY01000004">
    <property type="protein sequence ID" value="MBP2620226.1"/>
    <property type="molecule type" value="Genomic_DNA"/>
</dbReference>
<dbReference type="InterPro" id="IPR009736">
    <property type="entry name" value="DUF1307"/>
</dbReference>